<dbReference type="PANTHER" id="PTHR43461">
    <property type="entry name" value="TRANSMEMBRANE PROTEIN 256"/>
    <property type="match status" value="1"/>
</dbReference>
<accession>A0A3M0FV98</accession>
<keyword evidence="8" id="KW-1185">Reference proteome</keyword>
<protein>
    <submittedName>
        <fullName evidence="7">DUF423 domain-containing protein</fullName>
    </submittedName>
</protein>
<dbReference type="InterPro" id="IPR006696">
    <property type="entry name" value="DUF423"/>
</dbReference>
<dbReference type="AlphaFoldDB" id="A0A3M0FV98"/>
<name>A0A3M0FV98_9FLAO</name>
<keyword evidence="4 6" id="KW-1133">Transmembrane helix</keyword>
<reference evidence="7 8" key="1">
    <citation type="submission" date="2018-10" db="EMBL/GenBank/DDBJ databases">
        <title>Dokdonia luteus sp. nov., isolated from sea water.</title>
        <authorList>
            <person name="Zhou L.Y."/>
            <person name="Du Z.J."/>
        </authorList>
    </citation>
    <scope>NUCLEOTIDE SEQUENCE [LARGE SCALE GENOMIC DNA]</scope>
    <source>
        <strain evidence="7 8">SH27</strain>
    </source>
</reference>
<evidence type="ECO:0000256" key="4">
    <source>
        <dbReference type="ARBA" id="ARBA00022989"/>
    </source>
</evidence>
<evidence type="ECO:0000256" key="2">
    <source>
        <dbReference type="ARBA" id="ARBA00009694"/>
    </source>
</evidence>
<comment type="similarity">
    <text evidence="2">Belongs to the UPF0382 family.</text>
</comment>
<dbReference type="Pfam" id="PF04241">
    <property type="entry name" value="DUF423"/>
    <property type="match status" value="1"/>
</dbReference>
<evidence type="ECO:0000256" key="6">
    <source>
        <dbReference type="SAM" id="Phobius"/>
    </source>
</evidence>
<sequence>MSMNKKLQIAGAIFGLTAVIIGAFGAHGLEKVLDASDIATFETGVKYQMYHALLLLLVSLFALSEKTKKTVLILLVTGVIFFSGSIYGLATNELTGFDFTTIALITPLGGALLIISWIVLLVQFIKGSNNG</sequence>
<gene>
    <name evidence="7" type="ORF">EAX61_14420</name>
</gene>
<dbReference type="OrthoDB" id="9802121at2"/>
<dbReference type="EMBL" id="REFV01000017">
    <property type="protein sequence ID" value="RMB56428.1"/>
    <property type="molecule type" value="Genomic_DNA"/>
</dbReference>
<evidence type="ECO:0000313" key="7">
    <source>
        <dbReference type="EMBL" id="RMB56428.1"/>
    </source>
</evidence>
<comment type="subcellular location">
    <subcellularLocation>
        <location evidence="1">Membrane</location>
        <topology evidence="1">Multi-pass membrane protein</topology>
    </subcellularLocation>
</comment>
<feature type="transmembrane region" description="Helical" evidence="6">
    <location>
        <begin position="7"/>
        <end position="27"/>
    </location>
</feature>
<feature type="transmembrane region" description="Helical" evidence="6">
    <location>
        <begin position="102"/>
        <end position="125"/>
    </location>
</feature>
<dbReference type="Proteomes" id="UP000281985">
    <property type="component" value="Unassembled WGS sequence"/>
</dbReference>
<evidence type="ECO:0000313" key="8">
    <source>
        <dbReference type="Proteomes" id="UP000281985"/>
    </source>
</evidence>
<feature type="transmembrane region" description="Helical" evidence="6">
    <location>
        <begin position="47"/>
        <end position="64"/>
    </location>
</feature>
<dbReference type="PANTHER" id="PTHR43461:SF1">
    <property type="entry name" value="TRANSMEMBRANE PROTEIN 256"/>
    <property type="match status" value="1"/>
</dbReference>
<dbReference type="GO" id="GO:0005886">
    <property type="term" value="C:plasma membrane"/>
    <property type="evidence" value="ECO:0007669"/>
    <property type="project" value="TreeGrafter"/>
</dbReference>
<proteinExistence type="inferred from homology"/>
<keyword evidence="5 6" id="KW-0472">Membrane</keyword>
<keyword evidence="3 6" id="KW-0812">Transmembrane</keyword>
<organism evidence="7 8">
    <name type="scientific">Dokdonia sinensis</name>
    <dbReference type="NCBI Taxonomy" id="2479847"/>
    <lineage>
        <taxon>Bacteria</taxon>
        <taxon>Pseudomonadati</taxon>
        <taxon>Bacteroidota</taxon>
        <taxon>Flavobacteriia</taxon>
        <taxon>Flavobacteriales</taxon>
        <taxon>Flavobacteriaceae</taxon>
        <taxon>Dokdonia</taxon>
    </lineage>
</organism>
<evidence type="ECO:0000256" key="5">
    <source>
        <dbReference type="ARBA" id="ARBA00023136"/>
    </source>
</evidence>
<feature type="transmembrane region" description="Helical" evidence="6">
    <location>
        <begin position="71"/>
        <end position="90"/>
    </location>
</feature>
<evidence type="ECO:0000256" key="3">
    <source>
        <dbReference type="ARBA" id="ARBA00022692"/>
    </source>
</evidence>
<comment type="caution">
    <text evidence="7">The sequence shown here is derived from an EMBL/GenBank/DDBJ whole genome shotgun (WGS) entry which is preliminary data.</text>
</comment>
<evidence type="ECO:0000256" key="1">
    <source>
        <dbReference type="ARBA" id="ARBA00004141"/>
    </source>
</evidence>